<dbReference type="KEGG" id="srho:HH216_22705"/>
<sequence length="85" mass="9182">MESEDKDDIIRAKQAISPNGLENQSVEGDSGVSSELPDEDLPTGDVANQALEDEYMNGDEPAENVPMTHQNRGMDKPDNGKGSYS</sequence>
<evidence type="ECO:0000313" key="3">
    <source>
        <dbReference type="Proteomes" id="UP000501128"/>
    </source>
</evidence>
<reference evidence="2 3" key="1">
    <citation type="submission" date="2020-04" db="EMBL/GenBank/DDBJ databases">
        <title>Genome sequencing of novel species.</title>
        <authorList>
            <person name="Heo J."/>
            <person name="Kim S.-J."/>
            <person name="Kim J.-S."/>
            <person name="Hong S.-B."/>
            <person name="Kwon S.-W."/>
        </authorList>
    </citation>
    <scope>NUCLEOTIDE SEQUENCE [LARGE SCALE GENOMIC DNA]</scope>
    <source>
        <strain evidence="2 3">CJU-R4</strain>
    </source>
</reference>
<keyword evidence="3" id="KW-1185">Reference proteome</keyword>
<feature type="compositionally biased region" description="Acidic residues" evidence="1">
    <location>
        <begin position="51"/>
        <end position="62"/>
    </location>
</feature>
<organism evidence="2 3">
    <name type="scientific">Spirosoma rhododendri</name>
    <dbReference type="NCBI Taxonomy" id="2728024"/>
    <lineage>
        <taxon>Bacteria</taxon>
        <taxon>Pseudomonadati</taxon>
        <taxon>Bacteroidota</taxon>
        <taxon>Cytophagia</taxon>
        <taxon>Cytophagales</taxon>
        <taxon>Cytophagaceae</taxon>
        <taxon>Spirosoma</taxon>
    </lineage>
</organism>
<name>A0A7L5DY62_9BACT</name>
<dbReference type="Proteomes" id="UP000501128">
    <property type="component" value="Chromosome"/>
</dbReference>
<gene>
    <name evidence="2" type="ORF">HH216_22705</name>
</gene>
<evidence type="ECO:0000256" key="1">
    <source>
        <dbReference type="SAM" id="MobiDB-lite"/>
    </source>
</evidence>
<dbReference type="AlphaFoldDB" id="A0A7L5DY62"/>
<protein>
    <submittedName>
        <fullName evidence="2">Uncharacterized protein</fullName>
    </submittedName>
</protein>
<feature type="region of interest" description="Disordered" evidence="1">
    <location>
        <begin position="1"/>
        <end position="85"/>
    </location>
</feature>
<proteinExistence type="predicted"/>
<dbReference type="RefSeq" id="WP_169552936.1">
    <property type="nucleotide sequence ID" value="NZ_CP051677.1"/>
</dbReference>
<evidence type="ECO:0000313" key="2">
    <source>
        <dbReference type="EMBL" id="QJD80917.1"/>
    </source>
</evidence>
<feature type="compositionally biased region" description="Polar residues" evidence="1">
    <location>
        <begin position="16"/>
        <end position="33"/>
    </location>
</feature>
<dbReference type="EMBL" id="CP051677">
    <property type="protein sequence ID" value="QJD80917.1"/>
    <property type="molecule type" value="Genomic_DNA"/>
</dbReference>
<accession>A0A7L5DY62</accession>